<dbReference type="EMBL" id="JAFJYH010000161">
    <property type="protein sequence ID" value="KAG4417221.1"/>
    <property type="molecule type" value="Genomic_DNA"/>
</dbReference>
<evidence type="ECO:0000313" key="3">
    <source>
        <dbReference type="Proteomes" id="UP000664132"/>
    </source>
</evidence>
<dbReference type="Pfam" id="PF04248">
    <property type="entry name" value="NTP_transf_9"/>
    <property type="match status" value="1"/>
</dbReference>
<evidence type="ECO:0000259" key="1">
    <source>
        <dbReference type="PROSITE" id="PS50280"/>
    </source>
</evidence>
<evidence type="ECO:0000313" key="2">
    <source>
        <dbReference type="EMBL" id="KAG4417221.1"/>
    </source>
</evidence>
<dbReference type="Proteomes" id="UP000664132">
    <property type="component" value="Unassembled WGS sequence"/>
</dbReference>
<dbReference type="SUPFAM" id="SSF82199">
    <property type="entry name" value="SET domain"/>
    <property type="match status" value="1"/>
</dbReference>
<protein>
    <recommendedName>
        <fullName evidence="1">SET domain-containing protein</fullName>
    </recommendedName>
</protein>
<sequence>MAHADLTSLAKTIISNGPSKIEPASRRVRALFDGIFIVDTTSAMHVWERNLSHVQFWLPLRDFESGVVTKGPNLDDEAFAYQATVKRNSEKSTDRVVVFEKGPLEGLVRLEFGAMDAWFEEDQQIYDGVKNPYKRIDVLPSSRKIEVKIGGVMVAECSNPMFLFETGLRTRYYLPKTSVKMEYLTPSATTTKCPYKGKANYYNVTIEGKEYKDIVWWYEYPVPESATIQGLVCFYNEKVDIFVDGVLEDNTLVHVNLNSYFYLEQIMQERVGIQENASVVMNQTPIQVEIEDSEDEPNSPHSPPYTVQPIAGRGLGVIAAVPIPRGTKIIIEAPLITVPMPTLIPGQGFPLASMLTSITTSFSTLPPSSQKTFLALHDHRFTGDEEVQQSHLLTIFRSNAYNTGSSEVGLFPLIARINHSCRPNSVNYWSEKLGKRVIYAGKDIAVGEELTVAYIPLLKSTKERQSRLSQYGFVCGCEACSDATGQSGKRRGKIADLMEVLEQKAGMGSQKVEVNERLARRAERLVGLLGEEGLVDYWAKAYRFVAVFERSAGNLEKARMWGSKVVEELRMGEEESEKVDRALQFLDELKK</sequence>
<dbReference type="Pfam" id="PF00856">
    <property type="entry name" value="SET"/>
    <property type="match status" value="1"/>
</dbReference>
<dbReference type="CDD" id="cd20071">
    <property type="entry name" value="SET_SMYD"/>
    <property type="match status" value="1"/>
</dbReference>
<dbReference type="PANTHER" id="PTHR47332">
    <property type="entry name" value="SET DOMAIN-CONTAINING PROTEIN 5"/>
    <property type="match status" value="1"/>
</dbReference>
<feature type="domain" description="SET" evidence="1">
    <location>
        <begin position="303"/>
        <end position="455"/>
    </location>
</feature>
<dbReference type="OrthoDB" id="18996at2759"/>
<dbReference type="InterPro" id="IPR007361">
    <property type="entry name" value="DUF427"/>
</dbReference>
<organism evidence="2 3">
    <name type="scientific">Cadophora malorum</name>
    <dbReference type="NCBI Taxonomy" id="108018"/>
    <lineage>
        <taxon>Eukaryota</taxon>
        <taxon>Fungi</taxon>
        <taxon>Dikarya</taxon>
        <taxon>Ascomycota</taxon>
        <taxon>Pezizomycotina</taxon>
        <taxon>Leotiomycetes</taxon>
        <taxon>Helotiales</taxon>
        <taxon>Ploettnerulaceae</taxon>
        <taxon>Cadophora</taxon>
    </lineage>
</organism>
<dbReference type="Gene3D" id="2.170.150.40">
    <property type="entry name" value="Domain of unknown function (DUF427)"/>
    <property type="match status" value="2"/>
</dbReference>
<name>A0A8H7W4C5_9HELO</name>
<dbReference type="Gene3D" id="2.170.270.10">
    <property type="entry name" value="SET domain"/>
    <property type="match status" value="1"/>
</dbReference>
<dbReference type="InterPro" id="IPR038694">
    <property type="entry name" value="DUF427_sf"/>
</dbReference>
<proteinExistence type="predicted"/>
<dbReference type="PANTHER" id="PTHR47332:SF4">
    <property type="entry name" value="SET DOMAIN-CONTAINING PROTEIN 5"/>
    <property type="match status" value="1"/>
</dbReference>
<comment type="caution">
    <text evidence="2">The sequence shown here is derived from an EMBL/GenBank/DDBJ whole genome shotgun (WGS) entry which is preliminary data.</text>
</comment>
<dbReference type="InterPro" id="IPR053185">
    <property type="entry name" value="SET_domain_protein"/>
</dbReference>
<dbReference type="AlphaFoldDB" id="A0A8H7W4C5"/>
<keyword evidence="3" id="KW-1185">Reference proteome</keyword>
<reference evidence="2" key="1">
    <citation type="submission" date="2021-02" db="EMBL/GenBank/DDBJ databases">
        <title>Genome sequence Cadophora malorum strain M34.</title>
        <authorList>
            <person name="Stefanovic E."/>
            <person name="Vu D."/>
            <person name="Scully C."/>
            <person name="Dijksterhuis J."/>
            <person name="Roader J."/>
            <person name="Houbraken J."/>
        </authorList>
    </citation>
    <scope>NUCLEOTIDE SEQUENCE</scope>
    <source>
        <strain evidence="2">M34</strain>
    </source>
</reference>
<dbReference type="InterPro" id="IPR046341">
    <property type="entry name" value="SET_dom_sf"/>
</dbReference>
<dbReference type="SMART" id="SM00317">
    <property type="entry name" value="SET"/>
    <property type="match status" value="1"/>
</dbReference>
<dbReference type="PROSITE" id="PS50280">
    <property type="entry name" value="SET"/>
    <property type="match status" value="1"/>
</dbReference>
<gene>
    <name evidence="2" type="ORF">IFR04_009670</name>
</gene>
<dbReference type="InterPro" id="IPR001214">
    <property type="entry name" value="SET_dom"/>
</dbReference>
<accession>A0A8H7W4C5</accession>